<feature type="transmembrane region" description="Helical" evidence="1">
    <location>
        <begin position="323"/>
        <end position="346"/>
    </location>
</feature>
<feature type="transmembrane region" description="Helical" evidence="1">
    <location>
        <begin position="129"/>
        <end position="148"/>
    </location>
</feature>
<keyword evidence="1" id="KW-1133">Transmembrane helix</keyword>
<dbReference type="AlphaFoldDB" id="A0A3R6B0I9"/>
<feature type="transmembrane region" description="Helical" evidence="1">
    <location>
        <begin position="175"/>
        <end position="192"/>
    </location>
</feature>
<feature type="transmembrane region" description="Helical" evidence="1">
    <location>
        <begin position="238"/>
        <end position="257"/>
    </location>
</feature>
<dbReference type="Proteomes" id="UP000286271">
    <property type="component" value="Unassembled WGS sequence"/>
</dbReference>
<name>A0A3R6B0I9_9FIRM</name>
<feature type="transmembrane region" description="Helical" evidence="1">
    <location>
        <begin position="21"/>
        <end position="43"/>
    </location>
</feature>
<keyword evidence="1" id="KW-0472">Membrane</keyword>
<dbReference type="RefSeq" id="WP_118587196.1">
    <property type="nucleotide sequence ID" value="NZ_QRVS01000025.1"/>
</dbReference>
<feature type="transmembrane region" description="Helical" evidence="1">
    <location>
        <begin position="72"/>
        <end position="91"/>
    </location>
</feature>
<protein>
    <recommendedName>
        <fullName evidence="4">Lipid A core-O-antigen ligase and related enzymes</fullName>
    </recommendedName>
</protein>
<evidence type="ECO:0000256" key="1">
    <source>
        <dbReference type="SAM" id="Phobius"/>
    </source>
</evidence>
<feature type="transmembrane region" description="Helical" evidence="1">
    <location>
        <begin position="49"/>
        <end position="65"/>
    </location>
</feature>
<evidence type="ECO:0000313" key="2">
    <source>
        <dbReference type="EMBL" id="RHF00062.1"/>
    </source>
</evidence>
<accession>A0A3R6B0I9</accession>
<gene>
    <name evidence="2" type="ORF">DW707_02330</name>
</gene>
<feature type="transmembrane region" description="Helical" evidence="1">
    <location>
        <begin position="352"/>
        <end position="377"/>
    </location>
</feature>
<comment type="caution">
    <text evidence="2">The sequence shown here is derived from an EMBL/GenBank/DDBJ whole genome shotgun (WGS) entry which is preliminary data.</text>
</comment>
<organism evidence="2 3">
    <name type="scientific">Roseburia inulinivorans</name>
    <dbReference type="NCBI Taxonomy" id="360807"/>
    <lineage>
        <taxon>Bacteria</taxon>
        <taxon>Bacillati</taxon>
        <taxon>Bacillota</taxon>
        <taxon>Clostridia</taxon>
        <taxon>Lachnospirales</taxon>
        <taxon>Lachnospiraceae</taxon>
        <taxon>Roseburia</taxon>
    </lineage>
</organism>
<dbReference type="EMBL" id="QSKW01000002">
    <property type="protein sequence ID" value="RHF00062.1"/>
    <property type="molecule type" value="Genomic_DNA"/>
</dbReference>
<feature type="transmembrane region" description="Helical" evidence="1">
    <location>
        <begin position="199"/>
        <end position="226"/>
    </location>
</feature>
<evidence type="ECO:0000313" key="3">
    <source>
        <dbReference type="Proteomes" id="UP000286271"/>
    </source>
</evidence>
<sequence length="424" mass="48320">MKFKNPLSKQKYYRPVGNDMPGILLEILLYAACFFPFVELYYIGSDTQPYGMLVSMVIVILYWIRKASSSRVYIVAALAGIAMGAFAVILIMQGGAYMAFRSYFTYLTLIMVPLATCIMMEMHGGLNEVLAKICIWIWFFCGFMQKYVQPEFGYSLLSRHTTNATRGAVSLASEPSAYGYMCIFFMLIAFRFRKNAKFYILNLLIQVIVFATSSVSLVYMAVYIVLYMINELLMRKKYSMLKTVLVAGGGIGGLMFIDKYIPASNRMGALVELLFTNPGKILKDESIVMRVNAITYSFQSFYENHFLPHGMSEQKIMSGIGGLFYECGFIAIIILLAIAVIIWKSYPRDTRLLYTAGFLCIMLSSIPFSSPIVGFYLGHCLYEMSKREKEKTYRAEQVENNNGETLWYCGNLYRERKNEGFVDM</sequence>
<keyword evidence="1" id="KW-0812">Transmembrane</keyword>
<reference evidence="2 3" key="1">
    <citation type="submission" date="2018-08" db="EMBL/GenBank/DDBJ databases">
        <title>A genome reference for cultivated species of the human gut microbiota.</title>
        <authorList>
            <person name="Zou Y."/>
            <person name="Xue W."/>
            <person name="Luo G."/>
        </authorList>
    </citation>
    <scope>NUCLEOTIDE SEQUENCE [LARGE SCALE GENOMIC DNA]</scope>
    <source>
        <strain evidence="2 3">AM27-11</strain>
    </source>
</reference>
<evidence type="ECO:0008006" key="4">
    <source>
        <dbReference type="Google" id="ProtNLM"/>
    </source>
</evidence>
<feature type="transmembrane region" description="Helical" evidence="1">
    <location>
        <begin position="103"/>
        <end position="122"/>
    </location>
</feature>
<proteinExistence type="predicted"/>